<dbReference type="KEGG" id="haei:MUN82_18595"/>
<dbReference type="EMBL" id="CP095053">
    <property type="protein sequence ID" value="UOR04934.1"/>
    <property type="molecule type" value="Genomic_DNA"/>
</dbReference>
<sequence length="129" mass="14069">MKHSLPRVWADYGGIVNATLCLLHCAAGPLLLAWWSGTQHAAPAPYWDALFLVLSGVLVVGATWRLSSLGLRLALWAFFALFAATVLLVDYWSWLELVQYAASLGLVGTHLLNLRYCRRCAAVPATISG</sequence>
<organism evidence="2 3">
    <name type="scientific">Hymenobacter aerilatus</name>
    <dbReference type="NCBI Taxonomy" id="2932251"/>
    <lineage>
        <taxon>Bacteria</taxon>
        <taxon>Pseudomonadati</taxon>
        <taxon>Bacteroidota</taxon>
        <taxon>Cytophagia</taxon>
        <taxon>Cytophagales</taxon>
        <taxon>Hymenobacteraceae</taxon>
        <taxon>Hymenobacter</taxon>
    </lineage>
</organism>
<keyword evidence="1" id="KW-0812">Transmembrane</keyword>
<evidence type="ECO:0000256" key="1">
    <source>
        <dbReference type="SAM" id="Phobius"/>
    </source>
</evidence>
<keyword evidence="1" id="KW-1133">Transmembrane helix</keyword>
<evidence type="ECO:0000313" key="3">
    <source>
        <dbReference type="Proteomes" id="UP000829925"/>
    </source>
</evidence>
<dbReference type="InterPro" id="IPR004891">
    <property type="entry name" value="Mercury-R_MerC"/>
</dbReference>
<gene>
    <name evidence="2" type="ORF">MUN82_18595</name>
</gene>
<dbReference type="Pfam" id="PF03203">
    <property type="entry name" value="MerC"/>
    <property type="match status" value="1"/>
</dbReference>
<dbReference type="GO" id="GO:0016020">
    <property type="term" value="C:membrane"/>
    <property type="evidence" value="ECO:0007669"/>
    <property type="project" value="InterPro"/>
</dbReference>
<evidence type="ECO:0000313" key="2">
    <source>
        <dbReference type="EMBL" id="UOR04934.1"/>
    </source>
</evidence>
<accession>A0A8T9SVI0</accession>
<keyword evidence="1" id="KW-0472">Membrane</keyword>
<protein>
    <submittedName>
        <fullName evidence="2">MerC family mercury resistance protein</fullName>
    </submittedName>
</protein>
<name>A0A8T9SVI0_9BACT</name>
<dbReference type="Proteomes" id="UP000829925">
    <property type="component" value="Chromosome"/>
</dbReference>
<dbReference type="GO" id="GO:0015097">
    <property type="term" value="F:mercury ion transmembrane transporter activity"/>
    <property type="evidence" value="ECO:0007669"/>
    <property type="project" value="InterPro"/>
</dbReference>
<proteinExistence type="predicted"/>
<dbReference type="AlphaFoldDB" id="A0A8T9SVI0"/>
<keyword evidence="3" id="KW-1185">Reference proteome</keyword>
<feature type="transmembrane region" description="Helical" evidence="1">
    <location>
        <begin position="12"/>
        <end position="34"/>
    </location>
</feature>
<dbReference type="RefSeq" id="WP_245092824.1">
    <property type="nucleotide sequence ID" value="NZ_CP095053.1"/>
</dbReference>
<feature type="transmembrane region" description="Helical" evidence="1">
    <location>
        <begin position="46"/>
        <end position="66"/>
    </location>
</feature>
<feature type="transmembrane region" description="Helical" evidence="1">
    <location>
        <begin position="73"/>
        <end position="91"/>
    </location>
</feature>
<reference evidence="2 3" key="1">
    <citation type="submission" date="2022-04" db="EMBL/GenBank/DDBJ databases">
        <title>Hymenobacter sp. isolated from the air.</title>
        <authorList>
            <person name="Won M."/>
            <person name="Lee C.-M."/>
            <person name="Woen H.-Y."/>
            <person name="Kwon S.-W."/>
        </authorList>
    </citation>
    <scope>NUCLEOTIDE SEQUENCE [LARGE SCALE GENOMIC DNA]</scope>
    <source>
        <strain evidence="3">5413 J-13</strain>
    </source>
</reference>